<protein>
    <submittedName>
        <fullName evidence="1">Uncharacterized protein</fullName>
    </submittedName>
</protein>
<comment type="caution">
    <text evidence="1">The sequence shown here is derived from an EMBL/GenBank/DDBJ whole genome shotgun (WGS) entry which is preliminary data.</text>
</comment>
<accession>A0A9K3H524</accession>
<gene>
    <name evidence="1" type="ORF">HanXRQr2_Chr14g0626101</name>
</gene>
<dbReference type="EMBL" id="MNCJ02000329">
    <property type="protein sequence ID" value="KAF5767590.1"/>
    <property type="molecule type" value="Genomic_DNA"/>
</dbReference>
<dbReference type="AlphaFoldDB" id="A0A9K3H524"/>
<dbReference type="Gramene" id="mRNA:HanXRQr2_Chr14g0626101">
    <property type="protein sequence ID" value="mRNA:HanXRQr2_Chr14g0626101"/>
    <property type="gene ID" value="HanXRQr2_Chr14g0626101"/>
</dbReference>
<proteinExistence type="predicted"/>
<dbReference type="Proteomes" id="UP000215914">
    <property type="component" value="Unassembled WGS sequence"/>
</dbReference>
<evidence type="ECO:0000313" key="1">
    <source>
        <dbReference type="EMBL" id="KAF5767590.1"/>
    </source>
</evidence>
<reference evidence="1" key="1">
    <citation type="journal article" date="2017" name="Nature">
        <title>The sunflower genome provides insights into oil metabolism, flowering and Asterid evolution.</title>
        <authorList>
            <person name="Badouin H."/>
            <person name="Gouzy J."/>
            <person name="Grassa C.J."/>
            <person name="Murat F."/>
            <person name="Staton S.E."/>
            <person name="Cottret L."/>
            <person name="Lelandais-Briere C."/>
            <person name="Owens G.L."/>
            <person name="Carrere S."/>
            <person name="Mayjonade B."/>
            <person name="Legrand L."/>
            <person name="Gill N."/>
            <person name="Kane N.C."/>
            <person name="Bowers J.E."/>
            <person name="Hubner S."/>
            <person name="Bellec A."/>
            <person name="Berard A."/>
            <person name="Berges H."/>
            <person name="Blanchet N."/>
            <person name="Boniface M.C."/>
            <person name="Brunel D."/>
            <person name="Catrice O."/>
            <person name="Chaidir N."/>
            <person name="Claudel C."/>
            <person name="Donnadieu C."/>
            <person name="Faraut T."/>
            <person name="Fievet G."/>
            <person name="Helmstetter N."/>
            <person name="King M."/>
            <person name="Knapp S.J."/>
            <person name="Lai Z."/>
            <person name="Le Paslier M.C."/>
            <person name="Lippi Y."/>
            <person name="Lorenzon L."/>
            <person name="Mandel J.R."/>
            <person name="Marage G."/>
            <person name="Marchand G."/>
            <person name="Marquand E."/>
            <person name="Bret-Mestries E."/>
            <person name="Morien E."/>
            <person name="Nambeesan S."/>
            <person name="Nguyen T."/>
            <person name="Pegot-Espagnet P."/>
            <person name="Pouilly N."/>
            <person name="Raftis F."/>
            <person name="Sallet E."/>
            <person name="Schiex T."/>
            <person name="Thomas J."/>
            <person name="Vandecasteele C."/>
            <person name="Vares D."/>
            <person name="Vear F."/>
            <person name="Vautrin S."/>
            <person name="Crespi M."/>
            <person name="Mangin B."/>
            <person name="Burke J.M."/>
            <person name="Salse J."/>
            <person name="Munos S."/>
            <person name="Vincourt P."/>
            <person name="Rieseberg L.H."/>
            <person name="Langlade N.B."/>
        </authorList>
    </citation>
    <scope>NUCLEOTIDE SEQUENCE</scope>
    <source>
        <tissue evidence="1">Leaves</tissue>
    </source>
</reference>
<sequence length="92" mass="10312">MTLHNLVISLHPLHFSSDQPLPHSTGTCSLGLSITPKSSAFSSSLPPRLHHHPTPAATVDPPLNISHSQKLCQDIYHQNLYMKTTPNWIFHW</sequence>
<evidence type="ECO:0000313" key="2">
    <source>
        <dbReference type="Proteomes" id="UP000215914"/>
    </source>
</evidence>
<reference evidence="1" key="2">
    <citation type="submission" date="2020-06" db="EMBL/GenBank/DDBJ databases">
        <title>Helianthus annuus Genome sequencing and assembly Release 2.</title>
        <authorList>
            <person name="Gouzy J."/>
            <person name="Langlade N."/>
            <person name="Munos S."/>
        </authorList>
    </citation>
    <scope>NUCLEOTIDE SEQUENCE</scope>
    <source>
        <tissue evidence="1">Leaves</tissue>
    </source>
</reference>
<keyword evidence="2" id="KW-1185">Reference proteome</keyword>
<organism evidence="1 2">
    <name type="scientific">Helianthus annuus</name>
    <name type="common">Common sunflower</name>
    <dbReference type="NCBI Taxonomy" id="4232"/>
    <lineage>
        <taxon>Eukaryota</taxon>
        <taxon>Viridiplantae</taxon>
        <taxon>Streptophyta</taxon>
        <taxon>Embryophyta</taxon>
        <taxon>Tracheophyta</taxon>
        <taxon>Spermatophyta</taxon>
        <taxon>Magnoliopsida</taxon>
        <taxon>eudicotyledons</taxon>
        <taxon>Gunneridae</taxon>
        <taxon>Pentapetalae</taxon>
        <taxon>asterids</taxon>
        <taxon>campanulids</taxon>
        <taxon>Asterales</taxon>
        <taxon>Asteraceae</taxon>
        <taxon>Asteroideae</taxon>
        <taxon>Heliantheae alliance</taxon>
        <taxon>Heliantheae</taxon>
        <taxon>Helianthus</taxon>
    </lineage>
</organism>
<name>A0A9K3H524_HELAN</name>